<protein>
    <submittedName>
        <fullName evidence="2">Uncharacterized protein</fullName>
    </submittedName>
</protein>
<evidence type="ECO:0000313" key="2">
    <source>
        <dbReference type="EMBL" id="OCT87462.1"/>
    </source>
</evidence>
<evidence type="ECO:0000256" key="1">
    <source>
        <dbReference type="SAM" id="MobiDB-lite"/>
    </source>
</evidence>
<dbReference type="InterPro" id="IPR039278">
    <property type="entry name" value="Red1"/>
</dbReference>
<feature type="region of interest" description="Disordered" evidence="1">
    <location>
        <begin position="113"/>
        <end position="162"/>
    </location>
</feature>
<feature type="non-terminal residue" evidence="2">
    <location>
        <position position="280"/>
    </location>
</feature>
<dbReference type="GO" id="GO:0005634">
    <property type="term" value="C:nucleus"/>
    <property type="evidence" value="ECO:0007669"/>
    <property type="project" value="TreeGrafter"/>
</dbReference>
<feature type="compositionally biased region" description="Basic residues" evidence="1">
    <location>
        <begin position="140"/>
        <end position="155"/>
    </location>
</feature>
<feature type="region of interest" description="Disordered" evidence="1">
    <location>
        <begin position="1"/>
        <end position="87"/>
    </location>
</feature>
<feature type="compositionally biased region" description="Acidic residues" evidence="1">
    <location>
        <begin position="15"/>
        <end position="24"/>
    </location>
</feature>
<feature type="non-terminal residue" evidence="2">
    <location>
        <position position="1"/>
    </location>
</feature>
<gene>
    <name evidence="2" type="ORF">XELAEV_180211582mg</name>
</gene>
<dbReference type="AlphaFoldDB" id="A0A974DB75"/>
<accession>A0A974DB75</accession>
<dbReference type="EMBL" id="CM004471">
    <property type="protein sequence ID" value="OCT87462.1"/>
    <property type="molecule type" value="Genomic_DNA"/>
</dbReference>
<evidence type="ECO:0000313" key="3">
    <source>
        <dbReference type="Proteomes" id="UP000694892"/>
    </source>
</evidence>
<dbReference type="Proteomes" id="UP000694892">
    <property type="component" value="Chromosome 3S"/>
</dbReference>
<dbReference type="PANTHER" id="PTHR21563:SF3">
    <property type="entry name" value="ZINC FINGER C3H1 DOMAIN-CONTAINING PROTEIN"/>
    <property type="match status" value="1"/>
</dbReference>
<organism evidence="2 3">
    <name type="scientific">Xenopus laevis</name>
    <name type="common">African clawed frog</name>
    <dbReference type="NCBI Taxonomy" id="8355"/>
    <lineage>
        <taxon>Eukaryota</taxon>
        <taxon>Metazoa</taxon>
        <taxon>Chordata</taxon>
        <taxon>Craniata</taxon>
        <taxon>Vertebrata</taxon>
        <taxon>Euteleostomi</taxon>
        <taxon>Amphibia</taxon>
        <taxon>Batrachia</taxon>
        <taxon>Anura</taxon>
        <taxon>Pipoidea</taxon>
        <taxon>Pipidae</taxon>
        <taxon>Xenopodinae</taxon>
        <taxon>Xenopus</taxon>
        <taxon>Xenopus</taxon>
    </lineage>
</organism>
<sequence length="280" mass="31938">MSDPVVRATSPREEGELEDGELSDDSVRPDSPLPVRHRPSFLGYSHQHRPRPQRPSHGYRPKEQYRPPLRAQQQQQQGDSNQRLSFWERSHDTLGRFRSRGWAGRARGGRFWDGGWRDRAAKPSGQRATSSFARGDPSPRKPKTTIRSPNRKSGHISRNENSAEESFEDLLLKYKQIKLELESINKDEKLALSLKEEIVKGEANVVEKTVEPPVQVEKSTAENAEAIAPKDDKPPVKTFQAFEIKPLRQKLKPVTEQKKQKVIEEAVETEITNDLINPSQ</sequence>
<reference evidence="3" key="1">
    <citation type="journal article" date="2016" name="Nature">
        <title>Genome evolution in the allotetraploid frog Xenopus laevis.</title>
        <authorList>
            <person name="Session A.M."/>
            <person name="Uno Y."/>
            <person name="Kwon T."/>
            <person name="Chapman J.A."/>
            <person name="Toyoda A."/>
            <person name="Takahashi S."/>
            <person name="Fukui A."/>
            <person name="Hikosaka A."/>
            <person name="Suzuki A."/>
            <person name="Kondo M."/>
            <person name="van Heeringen S.J."/>
            <person name="Quigley I."/>
            <person name="Heinz S."/>
            <person name="Ogino H."/>
            <person name="Ochi H."/>
            <person name="Hellsten U."/>
            <person name="Lyons J.B."/>
            <person name="Simakov O."/>
            <person name="Putnam N."/>
            <person name="Stites J."/>
            <person name="Kuroki Y."/>
            <person name="Tanaka T."/>
            <person name="Michiue T."/>
            <person name="Watanabe M."/>
            <person name="Bogdanovic O."/>
            <person name="Lister R."/>
            <person name="Georgiou G."/>
            <person name="Paranjpe S.S."/>
            <person name="van Kruijsbergen I."/>
            <person name="Shu S."/>
            <person name="Carlson J."/>
            <person name="Kinoshita T."/>
            <person name="Ohta Y."/>
            <person name="Mawaribuchi S."/>
            <person name="Jenkins J."/>
            <person name="Grimwood J."/>
            <person name="Schmutz J."/>
            <person name="Mitros T."/>
            <person name="Mozaffari S.V."/>
            <person name="Suzuki Y."/>
            <person name="Haramoto Y."/>
            <person name="Yamamoto T.S."/>
            <person name="Takagi C."/>
            <person name="Heald R."/>
            <person name="Miller K."/>
            <person name="Haudenschild C."/>
            <person name="Kitzman J."/>
            <person name="Nakayama T."/>
            <person name="Izutsu Y."/>
            <person name="Robert J."/>
            <person name="Fortriede J."/>
            <person name="Burns K."/>
            <person name="Lotay V."/>
            <person name="Karimi K."/>
            <person name="Yasuoka Y."/>
            <person name="Dichmann D.S."/>
            <person name="Flajnik M.F."/>
            <person name="Houston D.W."/>
            <person name="Shendure J."/>
            <person name="DuPasquier L."/>
            <person name="Vize P.D."/>
            <person name="Zorn A.M."/>
            <person name="Ito M."/>
            <person name="Marcotte E.M."/>
            <person name="Wallingford J.B."/>
            <person name="Ito Y."/>
            <person name="Asashima M."/>
            <person name="Ueno N."/>
            <person name="Matsuda Y."/>
            <person name="Veenstra G.J."/>
            <person name="Fujiyama A."/>
            <person name="Harland R.M."/>
            <person name="Taira M."/>
            <person name="Rokhsar D.S."/>
        </authorList>
    </citation>
    <scope>NUCLEOTIDE SEQUENCE [LARGE SCALE GENOMIC DNA]</scope>
    <source>
        <strain evidence="3">J</strain>
    </source>
</reference>
<proteinExistence type="predicted"/>
<dbReference type="OMA" id="EPFRTHA"/>
<dbReference type="GO" id="GO:0000178">
    <property type="term" value="C:exosome (RNase complex)"/>
    <property type="evidence" value="ECO:0007669"/>
    <property type="project" value="TreeGrafter"/>
</dbReference>
<feature type="compositionally biased region" description="Basic residues" evidence="1">
    <location>
        <begin position="46"/>
        <end position="59"/>
    </location>
</feature>
<name>A0A974DB75_XENLA</name>
<dbReference type="PANTHER" id="PTHR21563">
    <property type="entry name" value="ZINC FINGER C3H1 DOMAIN-CONTAINING PROTEIN"/>
    <property type="match status" value="1"/>
</dbReference>